<dbReference type="Pfam" id="PF06347">
    <property type="entry name" value="SH3_4"/>
    <property type="match status" value="2"/>
</dbReference>
<keyword evidence="1" id="KW-1133">Transmembrane helix</keyword>
<keyword evidence="1" id="KW-0472">Membrane</keyword>
<dbReference type="PANTHER" id="PTHR34408:SF1">
    <property type="entry name" value="GLYCOSYL HYDROLASE FAMILY 19 DOMAIN-CONTAINING PROTEIN HI_1415"/>
    <property type="match status" value="1"/>
</dbReference>
<evidence type="ECO:0000259" key="2">
    <source>
        <dbReference type="PROSITE" id="PS51781"/>
    </source>
</evidence>
<feature type="transmembrane region" description="Helical" evidence="1">
    <location>
        <begin position="12"/>
        <end position="36"/>
    </location>
</feature>
<dbReference type="STRING" id="1121409.SAMN02745124_02349"/>
<keyword evidence="1" id="KW-0812">Transmembrane</keyword>
<dbReference type="InterPro" id="IPR003646">
    <property type="entry name" value="SH3-like_bac-type"/>
</dbReference>
<dbReference type="PROSITE" id="PS51781">
    <property type="entry name" value="SH3B"/>
    <property type="match status" value="2"/>
</dbReference>
<feature type="domain" description="SH3b" evidence="2">
    <location>
        <begin position="42"/>
        <end position="105"/>
    </location>
</feature>
<gene>
    <name evidence="3" type="ORF">SAMN02745124_02349</name>
</gene>
<dbReference type="SMART" id="SM00287">
    <property type="entry name" value="SH3b"/>
    <property type="match status" value="2"/>
</dbReference>
<dbReference type="Proteomes" id="UP000184139">
    <property type="component" value="Unassembled WGS sequence"/>
</dbReference>
<evidence type="ECO:0000313" key="4">
    <source>
        <dbReference type="Proteomes" id="UP000184139"/>
    </source>
</evidence>
<dbReference type="Gene3D" id="2.30.30.40">
    <property type="entry name" value="SH3 Domains"/>
    <property type="match status" value="2"/>
</dbReference>
<dbReference type="PANTHER" id="PTHR34408">
    <property type="entry name" value="FAMILY PROTEIN, PUTATIVE-RELATED"/>
    <property type="match status" value="1"/>
</dbReference>
<keyword evidence="4" id="KW-1185">Reference proteome</keyword>
<evidence type="ECO:0000313" key="3">
    <source>
        <dbReference type="EMBL" id="SHH87786.1"/>
    </source>
</evidence>
<organism evidence="3 4">
    <name type="scientific">Desulfofustis glycolicus DSM 9705</name>
    <dbReference type="NCBI Taxonomy" id="1121409"/>
    <lineage>
        <taxon>Bacteria</taxon>
        <taxon>Pseudomonadati</taxon>
        <taxon>Thermodesulfobacteriota</taxon>
        <taxon>Desulfobulbia</taxon>
        <taxon>Desulfobulbales</taxon>
        <taxon>Desulfocapsaceae</taxon>
        <taxon>Desulfofustis</taxon>
    </lineage>
</organism>
<proteinExistence type="predicted"/>
<sequence>MNFLPSVVPHYLFHYFAMLNRSFSLSFFIVFLFILLPVRASAEMVSVSGDDVNLRGGPGTTYSVKWRYGSGFPLRVIDKKGEWLKVEDFENDTGWLHRSLIKNTGFMIVKANKDSDKRINIRSGPGTQYKIVGMAHYGVVFKTIKQQQGWAHVRHESGLEGWIKRTLLWGF</sequence>
<dbReference type="EMBL" id="FQXS01000013">
    <property type="protein sequence ID" value="SHH87786.1"/>
    <property type="molecule type" value="Genomic_DNA"/>
</dbReference>
<accession>A0A1M5WJR4</accession>
<protein>
    <submittedName>
        <fullName evidence="3">SH3-like domain-containing protein</fullName>
    </submittedName>
</protein>
<evidence type="ECO:0000256" key="1">
    <source>
        <dbReference type="SAM" id="Phobius"/>
    </source>
</evidence>
<dbReference type="AlphaFoldDB" id="A0A1M5WJR4"/>
<dbReference type="InterPro" id="IPR010466">
    <property type="entry name" value="DUF1058"/>
</dbReference>
<feature type="domain" description="SH3b" evidence="2">
    <location>
        <begin position="108"/>
        <end position="171"/>
    </location>
</feature>
<name>A0A1M5WJR4_9BACT</name>
<dbReference type="InterPro" id="IPR052354">
    <property type="entry name" value="Cell_Wall_Dynamics_Protein"/>
</dbReference>
<reference evidence="3 4" key="1">
    <citation type="submission" date="2016-11" db="EMBL/GenBank/DDBJ databases">
        <authorList>
            <person name="Jaros S."/>
            <person name="Januszkiewicz K."/>
            <person name="Wedrychowicz H."/>
        </authorList>
    </citation>
    <scope>NUCLEOTIDE SEQUENCE [LARGE SCALE GENOMIC DNA]</scope>
    <source>
        <strain evidence="3 4">DSM 9705</strain>
    </source>
</reference>
<dbReference type="RefSeq" id="WP_244155841.1">
    <property type="nucleotide sequence ID" value="NZ_FQXS01000013.1"/>
</dbReference>